<evidence type="ECO:0000313" key="2">
    <source>
        <dbReference type="Proteomes" id="UP000076857"/>
    </source>
</evidence>
<dbReference type="AlphaFoldDB" id="A0AAP9SNJ8"/>
<dbReference type="InterPro" id="IPR046900">
    <property type="entry name" value="ABC-3C_MC7"/>
</dbReference>
<dbReference type="Proteomes" id="UP000076857">
    <property type="component" value="Chromosome"/>
</dbReference>
<proteinExistence type="predicted"/>
<reference evidence="1 2" key="1">
    <citation type="submission" date="2016-04" db="EMBL/GenBank/DDBJ databases">
        <authorList>
            <person name="Qiu J."/>
        </authorList>
    </citation>
    <scope>NUCLEOTIDE SEQUENCE [LARGE SCALE GENOMIC DNA]</scope>
    <source>
        <strain evidence="1 2">JQ581</strain>
    </source>
</reference>
<dbReference type="RefSeq" id="WP_155737885.1">
    <property type="nucleotide sequence ID" value="NZ_CP050951.1"/>
</dbReference>
<accession>A0AAP9SNJ8</accession>
<dbReference type="Pfam" id="PF20292">
    <property type="entry name" value="MC7"/>
    <property type="match status" value="1"/>
</dbReference>
<evidence type="ECO:0000313" key="1">
    <source>
        <dbReference type="EMBL" id="QJQ09777.1"/>
    </source>
</evidence>
<dbReference type="EMBL" id="CP050951">
    <property type="protein sequence ID" value="QJQ09777.1"/>
    <property type="molecule type" value="Genomic_DNA"/>
</dbReference>
<sequence>MITPNKFIAYADSALGHAEKIFSAIEEPIAISELYKKTASKSVTIEIFIYAIEILHLSNAVHVNLTTGIVSRC</sequence>
<gene>
    <name evidence="1" type="ORF">A3L25_010210</name>
</gene>
<name>A0AAP9SNJ8_PSEPU</name>
<protein>
    <submittedName>
        <fullName evidence="1">Uncharacterized protein</fullName>
    </submittedName>
</protein>
<organism evidence="1 2">
    <name type="scientific">Pseudomonas putida</name>
    <name type="common">Arthrobacter siderocapsulatus</name>
    <dbReference type="NCBI Taxonomy" id="303"/>
    <lineage>
        <taxon>Bacteria</taxon>
        <taxon>Pseudomonadati</taxon>
        <taxon>Pseudomonadota</taxon>
        <taxon>Gammaproteobacteria</taxon>
        <taxon>Pseudomonadales</taxon>
        <taxon>Pseudomonadaceae</taxon>
        <taxon>Pseudomonas</taxon>
    </lineage>
</organism>
<reference evidence="1 2" key="2">
    <citation type="submission" date="2020-04" db="EMBL/GenBank/DDBJ databases">
        <title>Complete genome sequence of Pseudomonas putida strain JQ581.</title>
        <authorList>
            <person name="Mu Y."/>
        </authorList>
    </citation>
    <scope>NUCLEOTIDE SEQUENCE [LARGE SCALE GENOMIC DNA]</scope>
    <source>
        <strain evidence="1 2">JQ581</strain>
    </source>
</reference>